<keyword evidence="11 16" id="KW-0520">NAD</keyword>
<feature type="transmembrane region" description="Helical" evidence="16">
    <location>
        <begin position="436"/>
        <end position="455"/>
    </location>
</feature>
<reference evidence="19" key="1">
    <citation type="submission" date="2011-05" db="EMBL/GenBank/DDBJ databases">
        <title>Systematic placement and phylogenetic interrelationships of mugilid fishes (Teleostei: Mugiliformes) based on mitochondrial genomes.</title>
        <authorList>
            <person name="Xia R."/>
            <person name="Durand J.-D."/>
            <person name="Fu C."/>
        </authorList>
    </citation>
    <scope>NUCLEOTIDE SEQUENCE</scope>
</reference>
<dbReference type="PANTHER" id="PTHR43507:SF20">
    <property type="entry name" value="NADH-UBIQUINONE OXIDOREDUCTASE CHAIN 4"/>
    <property type="match status" value="1"/>
</dbReference>
<feature type="transmembrane region" description="Helical" evidence="16">
    <location>
        <begin position="352"/>
        <end position="374"/>
    </location>
</feature>
<evidence type="ECO:0000256" key="15">
    <source>
        <dbReference type="ARBA" id="ARBA00049551"/>
    </source>
</evidence>
<feature type="transmembrane region" description="Helical" evidence="16">
    <location>
        <begin position="286"/>
        <end position="304"/>
    </location>
</feature>
<evidence type="ECO:0000256" key="5">
    <source>
        <dbReference type="ARBA" id="ARBA00022448"/>
    </source>
</evidence>
<dbReference type="EMBL" id="JF911716">
    <property type="protein sequence ID" value="AEK53193.1"/>
    <property type="molecule type" value="Genomic_DNA"/>
</dbReference>
<evidence type="ECO:0000256" key="2">
    <source>
        <dbReference type="ARBA" id="ARBA00009025"/>
    </source>
</evidence>
<feature type="domain" description="NADH:quinone oxidoreductase/Mrp antiporter transmembrane" evidence="17">
    <location>
        <begin position="113"/>
        <end position="402"/>
    </location>
</feature>
<feature type="transmembrane region" description="Helical" evidence="16">
    <location>
        <begin position="96"/>
        <end position="113"/>
    </location>
</feature>
<keyword evidence="6 16" id="KW-0679">Respiratory chain</keyword>
<comment type="catalytic activity">
    <reaction evidence="15 16">
        <text>a ubiquinone + NADH + 5 H(+)(in) = a ubiquinol + NAD(+) + 4 H(+)(out)</text>
        <dbReference type="Rhea" id="RHEA:29091"/>
        <dbReference type="Rhea" id="RHEA-COMP:9565"/>
        <dbReference type="Rhea" id="RHEA-COMP:9566"/>
        <dbReference type="ChEBI" id="CHEBI:15378"/>
        <dbReference type="ChEBI" id="CHEBI:16389"/>
        <dbReference type="ChEBI" id="CHEBI:17976"/>
        <dbReference type="ChEBI" id="CHEBI:57540"/>
        <dbReference type="ChEBI" id="CHEBI:57945"/>
        <dbReference type="EC" id="7.1.1.2"/>
    </reaction>
</comment>
<name>I1T2H1_9TELE</name>
<feature type="transmembrane region" description="Helical" evidence="16">
    <location>
        <begin position="310"/>
        <end position="331"/>
    </location>
</feature>
<evidence type="ECO:0000256" key="13">
    <source>
        <dbReference type="ARBA" id="ARBA00023128"/>
    </source>
</evidence>
<proteinExistence type="inferred from homology"/>
<evidence type="ECO:0000256" key="10">
    <source>
        <dbReference type="ARBA" id="ARBA00022989"/>
    </source>
</evidence>
<geneLocation type="mitochondrion" evidence="19"/>
<feature type="transmembrane region" description="Helical" evidence="16">
    <location>
        <begin position="226"/>
        <end position="251"/>
    </location>
</feature>
<dbReference type="GO" id="GO:0015990">
    <property type="term" value="P:electron transport coupled proton transport"/>
    <property type="evidence" value="ECO:0007669"/>
    <property type="project" value="TreeGrafter"/>
</dbReference>
<dbReference type="EC" id="7.1.1.2" evidence="3 16"/>
<accession>I1T2H1</accession>
<evidence type="ECO:0000256" key="14">
    <source>
        <dbReference type="ARBA" id="ARBA00023136"/>
    </source>
</evidence>
<comment type="similarity">
    <text evidence="2 16">Belongs to the complex I subunit 4 family.</text>
</comment>
<evidence type="ECO:0000259" key="18">
    <source>
        <dbReference type="Pfam" id="PF01059"/>
    </source>
</evidence>
<keyword evidence="8" id="KW-1278">Translocase</keyword>
<evidence type="ECO:0000256" key="9">
    <source>
        <dbReference type="ARBA" id="ARBA00022982"/>
    </source>
</evidence>
<dbReference type="PRINTS" id="PR01437">
    <property type="entry name" value="NUOXDRDTASE4"/>
</dbReference>
<dbReference type="GO" id="GO:0008137">
    <property type="term" value="F:NADH dehydrogenase (ubiquinone) activity"/>
    <property type="evidence" value="ECO:0007669"/>
    <property type="project" value="UniProtKB-UniRule"/>
</dbReference>
<dbReference type="NCBIfam" id="TIGR01972">
    <property type="entry name" value="NDH_I_M"/>
    <property type="match status" value="1"/>
</dbReference>
<keyword evidence="9 16" id="KW-0249">Electron transport</keyword>
<evidence type="ECO:0000256" key="16">
    <source>
        <dbReference type="RuleBase" id="RU003297"/>
    </source>
</evidence>
<feature type="transmembrane region" description="Helical" evidence="16">
    <location>
        <begin position="119"/>
        <end position="138"/>
    </location>
</feature>
<gene>
    <name evidence="19" type="primary">ND4</name>
</gene>
<feature type="domain" description="NADH:ubiquinone oxidoreductase chain 4 N-terminal" evidence="18">
    <location>
        <begin position="1"/>
        <end position="110"/>
    </location>
</feature>
<evidence type="ECO:0000256" key="3">
    <source>
        <dbReference type="ARBA" id="ARBA00012944"/>
    </source>
</evidence>
<sequence length="456" mass="51117">MLKLILPTLSLVPILWSSHPRYFWPDTTILSFLIALGSLAYLTPSSLARASSISLHMKMDHVSAPLVVLTCWLLPMMLLASQNSMATEPLVRRRQYVTLLVILNTLLIMAFSAADFMMFYLMFEATLVPTIIIVTRWGSQEQRLGAGSHLLFYTMVGSLPLLVAFIYLYVTSGSLYFTLAMFKPLVQVYTIAEKMWCISLLFAFLMKLPLYGMHLWLPKAHVEAPIAGSMVLAGILLKLGGYGLIHALVLIRPESSLMHYPFIVLALWGVVMTSSMCIRQTDLKSLIAYSSVSHMGLVTAAILIQSPPSISAGLILMIAHGLTSSTLFVLANTVYEQTHSRMIALCRGLHMILPLLSVWWLLACIINLALPPSLNFIAELVVILNSYYWSHWTIYPLCFGAVVTMSYSLHLYLMTQRSYSIARPSYLFPSQTREHIVLFLHLAPLVLLIFCPDMMT</sequence>
<dbReference type="GeneID" id="12799367"/>
<feature type="transmembrane region" description="Helical" evidence="16">
    <location>
        <begin position="62"/>
        <end position="80"/>
    </location>
</feature>
<keyword evidence="13 16" id="KW-0496">Mitochondrion</keyword>
<dbReference type="GO" id="GO:0003954">
    <property type="term" value="F:NADH dehydrogenase activity"/>
    <property type="evidence" value="ECO:0007669"/>
    <property type="project" value="TreeGrafter"/>
</dbReference>
<dbReference type="InterPro" id="IPR010227">
    <property type="entry name" value="NADH_Q_OxRdtase_chainM/4"/>
</dbReference>
<keyword evidence="5 16" id="KW-0813">Transport</keyword>
<evidence type="ECO:0000256" key="11">
    <source>
        <dbReference type="ARBA" id="ARBA00023027"/>
    </source>
</evidence>
<evidence type="ECO:0000256" key="1">
    <source>
        <dbReference type="ARBA" id="ARBA00004225"/>
    </source>
</evidence>
<dbReference type="InterPro" id="IPR000260">
    <property type="entry name" value="NADH4_N"/>
</dbReference>
<feature type="transmembrane region" description="Helical" evidence="16">
    <location>
        <begin position="150"/>
        <end position="170"/>
    </location>
</feature>
<feature type="transmembrane region" description="Helical" evidence="16">
    <location>
        <begin position="394"/>
        <end position="415"/>
    </location>
</feature>
<dbReference type="AlphaFoldDB" id="I1T2H1"/>
<protein>
    <recommendedName>
        <fullName evidence="4 16">NADH-ubiquinone oxidoreductase chain 4</fullName>
        <ecNumber evidence="3 16">7.1.1.2</ecNumber>
    </recommendedName>
</protein>
<evidence type="ECO:0000256" key="8">
    <source>
        <dbReference type="ARBA" id="ARBA00022967"/>
    </source>
</evidence>
<dbReference type="PANTHER" id="PTHR43507">
    <property type="entry name" value="NADH-UBIQUINONE OXIDOREDUCTASE CHAIN 4"/>
    <property type="match status" value="1"/>
</dbReference>
<comment type="subcellular location">
    <subcellularLocation>
        <location evidence="1 16">Mitochondrion membrane</location>
        <topology evidence="1 16">Multi-pass membrane protein</topology>
    </subcellularLocation>
</comment>
<evidence type="ECO:0000256" key="6">
    <source>
        <dbReference type="ARBA" id="ARBA00022660"/>
    </source>
</evidence>
<dbReference type="Pfam" id="PF01059">
    <property type="entry name" value="Oxidored_q5_N"/>
    <property type="match status" value="1"/>
</dbReference>
<keyword evidence="14 16" id="KW-0472">Membrane</keyword>
<dbReference type="CTD" id="4538"/>
<dbReference type="InterPro" id="IPR003918">
    <property type="entry name" value="NADH_UbQ_OxRdtase"/>
</dbReference>
<evidence type="ECO:0000256" key="12">
    <source>
        <dbReference type="ARBA" id="ARBA00023075"/>
    </source>
</evidence>
<keyword evidence="10 16" id="KW-1133">Transmembrane helix</keyword>
<evidence type="ECO:0000256" key="4">
    <source>
        <dbReference type="ARBA" id="ARBA00021006"/>
    </source>
</evidence>
<dbReference type="Pfam" id="PF00361">
    <property type="entry name" value="Proton_antipo_M"/>
    <property type="match status" value="1"/>
</dbReference>
<comment type="function">
    <text evidence="16">Core subunit of the mitochondrial membrane respiratory chain NADH dehydrogenase (Complex I) which catalyzes electron transfer from NADH through the respiratory chain, using ubiquinone as an electron acceptor. Essential for the catalytic activity and assembly of complex I.</text>
</comment>
<dbReference type="RefSeq" id="YP_006303633.1">
    <property type="nucleotide sequence ID" value="NC_017900.1"/>
</dbReference>
<evidence type="ECO:0000256" key="7">
    <source>
        <dbReference type="ARBA" id="ARBA00022692"/>
    </source>
</evidence>
<dbReference type="GO" id="GO:0048039">
    <property type="term" value="F:ubiquinone binding"/>
    <property type="evidence" value="ECO:0007669"/>
    <property type="project" value="TreeGrafter"/>
</dbReference>
<evidence type="ECO:0000313" key="19">
    <source>
        <dbReference type="EMBL" id="AEK53193.1"/>
    </source>
</evidence>
<dbReference type="GO" id="GO:0031966">
    <property type="term" value="C:mitochondrial membrane"/>
    <property type="evidence" value="ECO:0007669"/>
    <property type="project" value="UniProtKB-SubCell"/>
</dbReference>
<dbReference type="GO" id="GO:0042773">
    <property type="term" value="P:ATP synthesis coupled electron transport"/>
    <property type="evidence" value="ECO:0007669"/>
    <property type="project" value="InterPro"/>
</dbReference>
<keyword evidence="12 16" id="KW-0830">Ubiquinone</keyword>
<keyword evidence="7 16" id="KW-0812">Transmembrane</keyword>
<feature type="transmembrane region" description="Helical" evidence="16">
    <location>
        <begin position="21"/>
        <end position="42"/>
    </location>
</feature>
<organism evidence="19">
    <name type="scientific">Trachinops taeniatus</name>
    <name type="common">eastern hulafish</name>
    <dbReference type="NCBI Taxonomy" id="1040957"/>
    <lineage>
        <taxon>Eukaryota</taxon>
        <taxon>Metazoa</taxon>
        <taxon>Chordata</taxon>
        <taxon>Craniata</taxon>
        <taxon>Vertebrata</taxon>
        <taxon>Euteleostomi</taxon>
        <taxon>Actinopterygii</taxon>
        <taxon>Neopterygii</taxon>
        <taxon>Teleostei</taxon>
        <taxon>Neoteleostei</taxon>
        <taxon>Acanthomorphata</taxon>
        <taxon>Ovalentaria</taxon>
        <taxon>Plesiopidae</taxon>
        <taxon>Plesiopinae</taxon>
        <taxon>Trachinops</taxon>
    </lineage>
</organism>
<dbReference type="InterPro" id="IPR001750">
    <property type="entry name" value="ND/Mrp_TM"/>
</dbReference>
<feature type="transmembrane region" description="Helical" evidence="16">
    <location>
        <begin position="257"/>
        <end position="274"/>
    </location>
</feature>
<evidence type="ECO:0000259" key="17">
    <source>
        <dbReference type="Pfam" id="PF00361"/>
    </source>
</evidence>